<keyword evidence="1" id="KW-0175">Coiled coil</keyword>
<evidence type="ECO:0000256" key="1">
    <source>
        <dbReference type="SAM" id="Coils"/>
    </source>
</evidence>
<dbReference type="PANTHER" id="PTHR39082:SF1">
    <property type="entry name" value="SCAVENGER RECEPTOR CLASS A MEMBER 3"/>
    <property type="match status" value="1"/>
</dbReference>
<dbReference type="RefSeq" id="WP_020965554.1">
    <property type="nucleotide sequence ID" value="NZ_CP061839.1"/>
</dbReference>
<dbReference type="Proteomes" id="UP000593915">
    <property type="component" value="Chromosome"/>
</dbReference>
<reference evidence="3 4" key="1">
    <citation type="submission" date="2020-09" db="EMBL/GenBank/DDBJ databases">
        <title>Characterization of Treponema spp. from bovine digital dermatitis in Korea.</title>
        <authorList>
            <person name="Espiritu H.M."/>
            <person name="Cho Y.I."/>
            <person name="Mamuad L."/>
        </authorList>
    </citation>
    <scope>NUCLEOTIDE SEQUENCE [LARGE SCALE GENOMIC DNA]</scope>
    <source>
        <strain evidence="3 4">KS1</strain>
    </source>
</reference>
<organism evidence="3 4">
    <name type="scientific">Treponema pedis</name>
    <dbReference type="NCBI Taxonomy" id="409322"/>
    <lineage>
        <taxon>Bacteria</taxon>
        <taxon>Pseudomonadati</taxon>
        <taxon>Spirochaetota</taxon>
        <taxon>Spirochaetia</taxon>
        <taxon>Spirochaetales</taxon>
        <taxon>Treponemataceae</taxon>
        <taxon>Treponema</taxon>
    </lineage>
</organism>
<evidence type="ECO:0000313" key="3">
    <source>
        <dbReference type="EMBL" id="QOW62022.1"/>
    </source>
</evidence>
<dbReference type="InterPro" id="IPR003743">
    <property type="entry name" value="Zf-RING_7"/>
</dbReference>
<protein>
    <submittedName>
        <fullName evidence="3">Zinc ribbon domain-containing protein</fullName>
    </submittedName>
</protein>
<evidence type="ECO:0000313" key="4">
    <source>
        <dbReference type="Proteomes" id="UP000593915"/>
    </source>
</evidence>
<feature type="domain" description="C4-type zinc ribbon" evidence="2">
    <location>
        <begin position="199"/>
        <end position="231"/>
    </location>
</feature>
<dbReference type="InterPro" id="IPR052376">
    <property type="entry name" value="Oxidative_Scav/Glycosyltrans"/>
</dbReference>
<dbReference type="AlphaFoldDB" id="A0A7S6WRR6"/>
<gene>
    <name evidence="3" type="ORF">IFE08_06735</name>
</gene>
<evidence type="ECO:0000259" key="2">
    <source>
        <dbReference type="Pfam" id="PF02591"/>
    </source>
</evidence>
<dbReference type="GeneID" id="301090282"/>
<sequence length="274" mass="31284">MDNDVFEKLRALQDILAKKNELEAEIKDAPKSLVTREELLERLKSGYIDKNSEYEELRKAIAVLKADLFEAEDKREKSEKAMDNIETQREYEVLQKEIDDATAKAEGVRKELQRLEHNFRILDTSIKQEEALIAQNEAELKESRQKLDSEVAEKNAKLEALKKEEEKLSPCLSDETMFKFDRIIKNKHGVGIVPVKGTVCMGCHMILPAQFVNEVRADNEIKFCPYCSRILFYEDSDGSTEQDAFFDDSDMGGLADLEDLSGSEILSGFENDSE</sequence>
<name>A0A7S6WRR6_9SPIR</name>
<dbReference type="EMBL" id="CP061839">
    <property type="protein sequence ID" value="QOW62022.1"/>
    <property type="molecule type" value="Genomic_DNA"/>
</dbReference>
<accession>A0A7S6WRR6</accession>
<proteinExistence type="predicted"/>
<feature type="coiled-coil region" evidence="1">
    <location>
        <begin position="40"/>
        <end position="167"/>
    </location>
</feature>
<dbReference type="PANTHER" id="PTHR39082">
    <property type="entry name" value="PHOSPHOLIPASE C-BETA-2-RELATED"/>
    <property type="match status" value="1"/>
</dbReference>
<dbReference type="Pfam" id="PF02591">
    <property type="entry name" value="Zn_ribbon_9"/>
    <property type="match status" value="1"/>
</dbReference>
<dbReference type="Gene3D" id="1.10.287.1490">
    <property type="match status" value="1"/>
</dbReference>